<sequence>MSANISDLSLTIIPEGRWNNFSDGKSYRELIDDGAPASGDGYFDGFYYNSQKQIKEKAQLVKTRRLDGLTIFYPVLDLPATNASSLLHAAVSG</sequence>
<reference evidence="1 2" key="1">
    <citation type="submission" date="2008-07" db="EMBL/GenBank/DDBJ databases">
        <authorList>
            <person name="El-Sayed N."/>
            <person name="Caler E."/>
            <person name="Inman J."/>
            <person name="Amedeo P."/>
            <person name="Hass B."/>
            <person name="Wortman J."/>
        </authorList>
    </citation>
    <scope>NUCLEOTIDE SEQUENCE [LARGE SCALE GENOMIC DNA]</scope>
    <source>
        <strain evidence="2">ATCC 50983 / TXsc</strain>
    </source>
</reference>
<keyword evidence="2" id="KW-1185">Reference proteome</keyword>
<dbReference type="InParanoid" id="C5KJK2"/>
<dbReference type="EMBL" id="GG673606">
    <property type="protein sequence ID" value="EER15336.1"/>
    <property type="molecule type" value="Genomic_DNA"/>
</dbReference>
<evidence type="ECO:0000313" key="2">
    <source>
        <dbReference type="Proteomes" id="UP000007800"/>
    </source>
</evidence>
<protein>
    <submittedName>
        <fullName evidence="1">Uncharacterized protein</fullName>
    </submittedName>
</protein>
<evidence type="ECO:0000313" key="1">
    <source>
        <dbReference type="EMBL" id="EER15336.1"/>
    </source>
</evidence>
<dbReference type="AlphaFoldDB" id="C5KJK2"/>
<organism evidence="2">
    <name type="scientific">Perkinsus marinus (strain ATCC 50983 / TXsc)</name>
    <dbReference type="NCBI Taxonomy" id="423536"/>
    <lineage>
        <taxon>Eukaryota</taxon>
        <taxon>Sar</taxon>
        <taxon>Alveolata</taxon>
        <taxon>Perkinsozoa</taxon>
        <taxon>Perkinsea</taxon>
        <taxon>Perkinsida</taxon>
        <taxon>Perkinsidae</taxon>
        <taxon>Perkinsus</taxon>
    </lineage>
</organism>
<name>C5KJK2_PERM5</name>
<gene>
    <name evidence="1" type="ORF">Pmar_PMAR001386</name>
</gene>
<dbReference type="RefSeq" id="XP_002783540.1">
    <property type="nucleotide sequence ID" value="XM_002783494.1"/>
</dbReference>
<proteinExistence type="predicted"/>
<dbReference type="Proteomes" id="UP000007800">
    <property type="component" value="Unassembled WGS sequence"/>
</dbReference>
<accession>C5KJK2</accession>
<dbReference type="GeneID" id="9046065"/>